<sequence length="104" mass="11400">MTTPSAIEAASVESGKRPQLILFTTGDAPRSRRARANLAEALRRFGQDPEMTQEIDLVQDPAQTFAYGIFATPALLRISDGEGAEVLYGDLSEPQTLERFLMVD</sequence>
<gene>
    <name evidence="2" type="ORF">CKO40_03790</name>
</gene>
<reference evidence="2" key="2">
    <citation type="journal article" date="2020" name="Microorganisms">
        <title>Osmotic Adaptation and Compatible Solute Biosynthesis of Phototrophic Bacteria as Revealed from Genome Analyses.</title>
        <authorList>
            <person name="Imhoff J.F."/>
            <person name="Rahn T."/>
            <person name="Kunzel S."/>
            <person name="Keller A."/>
            <person name="Neulinger S.C."/>
        </authorList>
    </citation>
    <scope>NUCLEOTIDE SEQUENCE</scope>
    <source>
        <strain evidence="2">DSM 11080</strain>
    </source>
</reference>
<feature type="domain" description="KaiB" evidence="1">
    <location>
        <begin position="21"/>
        <end position="103"/>
    </location>
</feature>
<comment type="caution">
    <text evidence="2">The sequence shown here is derived from an EMBL/GenBank/DDBJ whole genome shotgun (WGS) entry which is preliminary data.</text>
</comment>
<protein>
    <recommendedName>
        <fullName evidence="1">KaiB domain-containing protein</fullName>
    </recommendedName>
</protein>
<dbReference type="RefSeq" id="WP_200344863.1">
    <property type="nucleotide sequence ID" value="NZ_NRSJ01000004.1"/>
</dbReference>
<dbReference type="GO" id="GO:0048511">
    <property type="term" value="P:rhythmic process"/>
    <property type="evidence" value="ECO:0007669"/>
    <property type="project" value="InterPro"/>
</dbReference>
<name>A0AAJ0U1T0_9GAMM</name>
<dbReference type="SUPFAM" id="SSF52833">
    <property type="entry name" value="Thioredoxin-like"/>
    <property type="match status" value="1"/>
</dbReference>
<evidence type="ECO:0000259" key="1">
    <source>
        <dbReference type="SMART" id="SM01248"/>
    </source>
</evidence>
<evidence type="ECO:0000313" key="3">
    <source>
        <dbReference type="Proteomes" id="UP001296776"/>
    </source>
</evidence>
<proteinExistence type="predicted"/>
<dbReference type="AlphaFoldDB" id="A0AAJ0U1T0"/>
<organism evidence="2 3">
    <name type="scientific">Halochromatium glycolicum</name>
    <dbReference type="NCBI Taxonomy" id="85075"/>
    <lineage>
        <taxon>Bacteria</taxon>
        <taxon>Pseudomonadati</taxon>
        <taxon>Pseudomonadota</taxon>
        <taxon>Gammaproteobacteria</taxon>
        <taxon>Chromatiales</taxon>
        <taxon>Chromatiaceae</taxon>
        <taxon>Halochromatium</taxon>
    </lineage>
</organism>
<reference evidence="2" key="1">
    <citation type="submission" date="2017-08" db="EMBL/GenBank/DDBJ databases">
        <authorList>
            <person name="Imhoff J.F."/>
            <person name="Rahn T."/>
            <person name="Kuenzel S."/>
            <person name="Neulinger S.C."/>
        </authorList>
    </citation>
    <scope>NUCLEOTIDE SEQUENCE</scope>
    <source>
        <strain evidence="2">DSM 11080</strain>
    </source>
</reference>
<accession>A0AAJ0U1T0</accession>
<evidence type="ECO:0000313" key="2">
    <source>
        <dbReference type="EMBL" id="MBK1703691.1"/>
    </source>
</evidence>
<dbReference type="InterPro" id="IPR011649">
    <property type="entry name" value="KaiB_domain"/>
</dbReference>
<dbReference type="Proteomes" id="UP001296776">
    <property type="component" value="Unassembled WGS sequence"/>
</dbReference>
<dbReference type="InterPro" id="IPR036249">
    <property type="entry name" value="Thioredoxin-like_sf"/>
</dbReference>
<keyword evidence="3" id="KW-1185">Reference proteome</keyword>
<dbReference type="SMART" id="SM01248">
    <property type="entry name" value="KaiB"/>
    <property type="match status" value="1"/>
</dbReference>
<dbReference type="EMBL" id="NRSJ01000004">
    <property type="protein sequence ID" value="MBK1703691.1"/>
    <property type="molecule type" value="Genomic_DNA"/>
</dbReference>
<dbReference type="Gene3D" id="3.40.30.10">
    <property type="entry name" value="Glutaredoxin"/>
    <property type="match status" value="1"/>
</dbReference>